<organism evidence="6 7">
    <name type="scientific">Sneathiella chinensis</name>
    <dbReference type="NCBI Taxonomy" id="349750"/>
    <lineage>
        <taxon>Bacteria</taxon>
        <taxon>Pseudomonadati</taxon>
        <taxon>Pseudomonadota</taxon>
        <taxon>Alphaproteobacteria</taxon>
        <taxon>Sneathiellales</taxon>
        <taxon>Sneathiellaceae</taxon>
        <taxon>Sneathiella</taxon>
    </lineage>
</organism>
<reference evidence="6" key="2">
    <citation type="submission" date="2023-01" db="EMBL/GenBank/DDBJ databases">
        <title>Draft genome sequence of Sneathiella chinensis strain NBRC 103408.</title>
        <authorList>
            <person name="Sun Q."/>
            <person name="Mori K."/>
        </authorList>
    </citation>
    <scope>NUCLEOTIDE SEQUENCE</scope>
    <source>
        <strain evidence="6">NBRC 103408</strain>
    </source>
</reference>
<evidence type="ECO:0000256" key="4">
    <source>
        <dbReference type="ARBA" id="ARBA00022833"/>
    </source>
</evidence>
<evidence type="ECO:0000256" key="2">
    <source>
        <dbReference type="ARBA" id="ARBA00022723"/>
    </source>
</evidence>
<dbReference type="Pfam" id="PF00753">
    <property type="entry name" value="Lactamase_B"/>
    <property type="match status" value="1"/>
</dbReference>
<evidence type="ECO:0000313" key="6">
    <source>
        <dbReference type="EMBL" id="GLQ07629.1"/>
    </source>
</evidence>
<evidence type="ECO:0000313" key="7">
    <source>
        <dbReference type="Proteomes" id="UP001161409"/>
    </source>
</evidence>
<dbReference type="PANTHER" id="PTHR42978:SF3">
    <property type="entry name" value="BLR3078 PROTEIN"/>
    <property type="match status" value="1"/>
</dbReference>
<gene>
    <name evidence="6" type="ORF">GCM10007924_28500</name>
</gene>
<sequence length="319" mass="35682">MKKVLLGGIGLLCAAAGALVWSSWPSRIDLGSYPEKPVLESRINMDPAEMAPVRLYGFSTGSNQSPEALIFQGGSLTETHVSVFSGVLVEHEKGRFLFEGGIGRDIDDQFQNNMNFWQRELFKFEKDEPAVDQLARAGIGAGDLDFVLLSHLHWDHAGVAADFPALPVAVTEDEYKWAMQSGEGPGFFREQYDGDFPWRFIRFEDGPFETYDRSWDVYGDGSVVVVPFKGHTAGSLGMFVTTGAGERLLFIGDVSWAERALHIPSLRPALTQPLVDLDMEDLREVLADIHYLMKRYPDLRVIPTHDKRMIDTLPSLTER</sequence>
<dbReference type="InterPro" id="IPR001279">
    <property type="entry name" value="Metallo-B-lactamas"/>
</dbReference>
<dbReference type="InterPro" id="IPR051013">
    <property type="entry name" value="MBL_superfamily_lactonases"/>
</dbReference>
<keyword evidence="7" id="KW-1185">Reference proteome</keyword>
<accession>A0ABQ5U8N9</accession>
<keyword evidence="3" id="KW-0378">Hydrolase</keyword>
<dbReference type="Gene3D" id="3.60.15.10">
    <property type="entry name" value="Ribonuclease Z/Hydroxyacylglutathione hydrolase-like"/>
    <property type="match status" value="1"/>
</dbReference>
<feature type="domain" description="Metallo-beta-lactamase" evidence="5">
    <location>
        <begin position="82"/>
        <end position="305"/>
    </location>
</feature>
<evidence type="ECO:0000256" key="3">
    <source>
        <dbReference type="ARBA" id="ARBA00022801"/>
    </source>
</evidence>
<keyword evidence="2" id="KW-0479">Metal-binding</keyword>
<evidence type="ECO:0000256" key="1">
    <source>
        <dbReference type="ARBA" id="ARBA00007749"/>
    </source>
</evidence>
<dbReference type="CDD" id="cd07730">
    <property type="entry name" value="metallo-hydrolase-like_MBL-fold"/>
    <property type="match status" value="1"/>
</dbReference>
<keyword evidence="4" id="KW-0862">Zinc</keyword>
<protein>
    <submittedName>
        <fullName evidence="6">MBL fold metallo-hydrolase</fullName>
    </submittedName>
</protein>
<dbReference type="RefSeq" id="WP_169561689.1">
    <property type="nucleotide sequence ID" value="NZ_BSNF01000008.1"/>
</dbReference>
<reference evidence="6" key="1">
    <citation type="journal article" date="2014" name="Int. J. Syst. Evol. Microbiol.">
        <title>Complete genome of a new Firmicutes species belonging to the dominant human colonic microbiota ('Ruminococcus bicirculans') reveals two chromosomes and a selective capacity to utilize plant glucans.</title>
        <authorList>
            <consortium name="NISC Comparative Sequencing Program"/>
            <person name="Wegmann U."/>
            <person name="Louis P."/>
            <person name="Goesmann A."/>
            <person name="Henrissat B."/>
            <person name="Duncan S.H."/>
            <person name="Flint H.J."/>
        </authorList>
    </citation>
    <scope>NUCLEOTIDE SEQUENCE</scope>
    <source>
        <strain evidence="6">NBRC 103408</strain>
    </source>
</reference>
<dbReference type="SUPFAM" id="SSF56281">
    <property type="entry name" value="Metallo-hydrolase/oxidoreductase"/>
    <property type="match status" value="1"/>
</dbReference>
<dbReference type="InterPro" id="IPR036866">
    <property type="entry name" value="RibonucZ/Hydroxyglut_hydro"/>
</dbReference>
<dbReference type="PANTHER" id="PTHR42978">
    <property type="entry name" value="QUORUM-QUENCHING LACTONASE YTNP-RELATED-RELATED"/>
    <property type="match status" value="1"/>
</dbReference>
<proteinExistence type="inferred from homology"/>
<evidence type="ECO:0000259" key="5">
    <source>
        <dbReference type="SMART" id="SM00849"/>
    </source>
</evidence>
<comment type="similarity">
    <text evidence="1">Belongs to the metallo-beta-lactamase superfamily.</text>
</comment>
<name>A0ABQ5U8N9_9PROT</name>
<dbReference type="EMBL" id="BSNF01000008">
    <property type="protein sequence ID" value="GLQ07629.1"/>
    <property type="molecule type" value="Genomic_DNA"/>
</dbReference>
<dbReference type="SMART" id="SM00849">
    <property type="entry name" value="Lactamase_B"/>
    <property type="match status" value="1"/>
</dbReference>
<comment type="caution">
    <text evidence="6">The sequence shown here is derived from an EMBL/GenBank/DDBJ whole genome shotgun (WGS) entry which is preliminary data.</text>
</comment>
<dbReference type="Proteomes" id="UP001161409">
    <property type="component" value="Unassembled WGS sequence"/>
</dbReference>